<proteinExistence type="predicted"/>
<comment type="caution">
    <text evidence="2">The sequence shown here is derived from an EMBL/GenBank/DDBJ whole genome shotgun (WGS) entry which is preliminary data.</text>
</comment>
<organism evidence="2 3">
    <name type="scientific">Sunxiuqinia elliptica</name>
    <dbReference type="NCBI Taxonomy" id="655355"/>
    <lineage>
        <taxon>Bacteria</taxon>
        <taxon>Pseudomonadati</taxon>
        <taxon>Bacteroidota</taxon>
        <taxon>Bacteroidia</taxon>
        <taxon>Marinilabiliales</taxon>
        <taxon>Prolixibacteraceae</taxon>
        <taxon>Sunxiuqinia</taxon>
    </lineage>
</organism>
<dbReference type="PANTHER" id="PTHR36453:SF1">
    <property type="entry name" value="RIGHT HANDED BETA HELIX DOMAIN-CONTAINING PROTEIN"/>
    <property type="match status" value="1"/>
</dbReference>
<gene>
    <name evidence="2" type="ORF">DET52_108183</name>
</gene>
<dbReference type="Pfam" id="PF13229">
    <property type="entry name" value="Beta_helix"/>
    <property type="match status" value="1"/>
</dbReference>
<protein>
    <submittedName>
        <fullName evidence="2">Parallel beta helix pectate lyase-like protein</fullName>
    </submittedName>
</protein>
<dbReference type="SMART" id="SM00710">
    <property type="entry name" value="PbH1"/>
    <property type="match status" value="5"/>
</dbReference>
<dbReference type="Proteomes" id="UP000294848">
    <property type="component" value="Unassembled WGS sequence"/>
</dbReference>
<keyword evidence="2" id="KW-0456">Lyase</keyword>
<dbReference type="InterPro" id="IPR006626">
    <property type="entry name" value="PbH1"/>
</dbReference>
<dbReference type="SUPFAM" id="SSF51126">
    <property type="entry name" value="Pectin lyase-like"/>
    <property type="match status" value="1"/>
</dbReference>
<dbReference type="InterPro" id="IPR039448">
    <property type="entry name" value="Beta_helix"/>
</dbReference>
<dbReference type="InterPro" id="IPR011050">
    <property type="entry name" value="Pectin_lyase_fold/virulence"/>
</dbReference>
<name>A0A4R6GUR0_9BACT</name>
<dbReference type="PANTHER" id="PTHR36453">
    <property type="entry name" value="SECRETED PROTEIN-RELATED"/>
    <property type="match status" value="1"/>
</dbReference>
<evidence type="ECO:0000259" key="1">
    <source>
        <dbReference type="Pfam" id="PF13229"/>
    </source>
</evidence>
<reference evidence="2 3" key="1">
    <citation type="submission" date="2019-03" db="EMBL/GenBank/DDBJ databases">
        <title>Freshwater and sediment microbial communities from various areas in North America, analyzing microbe dynamics in response to fracking.</title>
        <authorList>
            <person name="Lamendella R."/>
        </authorList>
    </citation>
    <scope>NUCLEOTIDE SEQUENCE [LARGE SCALE GENOMIC DNA]</scope>
    <source>
        <strain evidence="2 3">114D</strain>
    </source>
</reference>
<dbReference type="Gene3D" id="2.160.20.10">
    <property type="entry name" value="Single-stranded right-handed beta-helix, Pectin lyase-like"/>
    <property type="match status" value="2"/>
</dbReference>
<dbReference type="AlphaFoldDB" id="A0A4R6GUR0"/>
<evidence type="ECO:0000313" key="3">
    <source>
        <dbReference type="Proteomes" id="UP000294848"/>
    </source>
</evidence>
<feature type="domain" description="Right handed beta helix" evidence="1">
    <location>
        <begin position="404"/>
        <end position="574"/>
    </location>
</feature>
<dbReference type="GO" id="GO:0016829">
    <property type="term" value="F:lyase activity"/>
    <property type="evidence" value="ECO:0007669"/>
    <property type="project" value="UniProtKB-KW"/>
</dbReference>
<evidence type="ECO:0000313" key="2">
    <source>
        <dbReference type="EMBL" id="TDN98395.1"/>
    </source>
</evidence>
<dbReference type="InterPro" id="IPR012334">
    <property type="entry name" value="Pectin_lyas_fold"/>
</dbReference>
<sequence>MHFPIQLLTRYSILLVILVSCHNQGVTQTKQHFFISTTGNNQNPGTLQAPFASIEHALKTIEKQRETGTIIPSSIYIRQGTYPIKETLEIGNHLSQLTISAYKNESVFFSGGIHIPVEAISSASSPNSEYKQCTIDLKKVGINDYGKIRNVGFARPYGPAWGELFVNKKPMHLSRWPNQGMIPMGKVIEKGSVPRQNDFENKGGIIEYDSLRINQWKDEEDAWMAGYFMWGYADDMVKIAAIDTINRNLKTATATLYGYGDSKAWRNWYGVNILRELDTPGEYYIDRGKGILSFIPHEDVKQLEFSMLETPIIQLSQAQNVHIKNITFECSRGIGIAMDNTRQVVIERCVFRNLGSLGITVGKGIEPFADYLHEGTGNPKSGIVGSLQQHIYANTTFNREGGHDNSIIACVFYQLGAGGVSLGGGDRLTLEPGNNLVENCLFHDINRIEKSYRPAVHLTGVGNQIRHCEMFNTPSMAIYMYGNNHLVEYNYIHDVCLEVEDQGAFYYGRDPSERGTILRYNYFKNIPDHFNTCAVYHDDGACGLTVFGNVFYKAGKWNILLGGGSDNIFQNNLFIANPIGLHVDNRLQNWSKSLLDENGLYEKRLKAVNYTNPPYNTQYPELVTYFDNPSLPQRNLFENNVFIQIDQILDGKKQWINCMRTNWTAYEPLGTENIDKQIIPTISQETIINKLPSFKPIPLPEIGIQVELPK</sequence>
<dbReference type="EMBL" id="SNWI01000008">
    <property type="protein sequence ID" value="TDN98395.1"/>
    <property type="molecule type" value="Genomic_DNA"/>
</dbReference>
<accession>A0A4R6GUR0</accession>